<dbReference type="SUPFAM" id="SSF47072">
    <property type="entry name" value="Cysteine alpha-hairpin motif"/>
    <property type="match status" value="1"/>
</dbReference>
<dbReference type="InParanoid" id="D3B566"/>
<gene>
    <name evidence="1" type="ORF">PPL_03578</name>
</gene>
<proteinExistence type="predicted"/>
<dbReference type="Gene3D" id="1.10.287.2900">
    <property type="match status" value="1"/>
</dbReference>
<dbReference type="InterPro" id="IPR009069">
    <property type="entry name" value="Cys_alpha_HP_mot_SF"/>
</dbReference>
<dbReference type="AlphaFoldDB" id="D3B566"/>
<protein>
    <recommendedName>
        <fullName evidence="3">CHCH domain-containing protein</fullName>
    </recommendedName>
</protein>
<name>D3B566_HETP5</name>
<reference evidence="1 2" key="1">
    <citation type="journal article" date="2011" name="Genome Res.">
        <title>Phylogeny-wide analysis of social amoeba genomes highlights ancient origins for complex intercellular communication.</title>
        <authorList>
            <person name="Heidel A.J."/>
            <person name="Lawal H.M."/>
            <person name="Felder M."/>
            <person name="Schilde C."/>
            <person name="Helps N.R."/>
            <person name="Tunggal B."/>
            <person name="Rivero F."/>
            <person name="John U."/>
            <person name="Schleicher M."/>
            <person name="Eichinger L."/>
            <person name="Platzer M."/>
            <person name="Noegel A.A."/>
            <person name="Schaap P."/>
            <person name="Gloeckner G."/>
        </authorList>
    </citation>
    <scope>NUCLEOTIDE SEQUENCE [LARGE SCALE GENOMIC DNA]</scope>
    <source>
        <strain evidence="2">ATCC 26659 / Pp 5 / PN500</strain>
    </source>
</reference>
<dbReference type="FunCoup" id="D3B566">
    <property type="interactions" value="805"/>
</dbReference>
<dbReference type="STRING" id="670386.D3B566"/>
<dbReference type="RefSeq" id="XP_020435548.1">
    <property type="nucleotide sequence ID" value="XM_020574506.1"/>
</dbReference>
<keyword evidence="2" id="KW-1185">Reference proteome</keyword>
<dbReference type="Proteomes" id="UP000001396">
    <property type="component" value="Unassembled WGS sequence"/>
</dbReference>
<comment type="caution">
    <text evidence="1">The sequence shown here is derived from an EMBL/GenBank/DDBJ whole genome shotgun (WGS) entry which is preliminary data.</text>
</comment>
<accession>D3B566</accession>
<dbReference type="PROSITE" id="PS51808">
    <property type="entry name" value="CHCH"/>
    <property type="match status" value="1"/>
</dbReference>
<dbReference type="GeneID" id="31359065"/>
<evidence type="ECO:0008006" key="3">
    <source>
        <dbReference type="Google" id="ProtNLM"/>
    </source>
</evidence>
<organism evidence="1 2">
    <name type="scientific">Heterostelium pallidum (strain ATCC 26659 / Pp 5 / PN500)</name>
    <name type="common">Cellular slime mold</name>
    <name type="synonym">Polysphondylium pallidum</name>
    <dbReference type="NCBI Taxonomy" id="670386"/>
    <lineage>
        <taxon>Eukaryota</taxon>
        <taxon>Amoebozoa</taxon>
        <taxon>Evosea</taxon>
        <taxon>Eumycetozoa</taxon>
        <taxon>Dictyostelia</taxon>
        <taxon>Acytosteliales</taxon>
        <taxon>Acytosteliaceae</taxon>
        <taxon>Heterostelium</taxon>
    </lineage>
</organism>
<dbReference type="EMBL" id="ADBJ01000015">
    <property type="protein sequence ID" value="EFA83431.1"/>
    <property type="molecule type" value="Genomic_DNA"/>
</dbReference>
<evidence type="ECO:0000313" key="1">
    <source>
        <dbReference type="EMBL" id="EFA83431.1"/>
    </source>
</evidence>
<sequence>MDVCDNQRLYHEIAINQFSSIESIRLVGMNYINNLSKVKLVIIREKNISVWVDAVDTKPYPSKADEASCPPCIRSMGKGPCGDLIIEAFVCFQKETENRDVCTENFTKLRSCMLNYPIRYYDALFPRADKKETKDTAGEN</sequence>
<evidence type="ECO:0000313" key="2">
    <source>
        <dbReference type="Proteomes" id="UP000001396"/>
    </source>
</evidence>